<dbReference type="InterPro" id="IPR040145">
    <property type="entry name" value="ITM2"/>
</dbReference>
<dbReference type="PANTHER" id="PTHR10962:SF1">
    <property type="entry name" value="INTEGRAL MEMBRANE PROTEIN 2"/>
    <property type="match status" value="1"/>
</dbReference>
<dbReference type="GO" id="GO:0042985">
    <property type="term" value="P:negative regulation of amyloid precursor protein biosynthetic process"/>
    <property type="evidence" value="ECO:0007669"/>
    <property type="project" value="TreeGrafter"/>
</dbReference>
<dbReference type="EMBL" id="OV121132">
    <property type="protein sequence ID" value="CAH0547923.1"/>
    <property type="molecule type" value="Genomic_DNA"/>
</dbReference>
<keyword evidence="1" id="KW-0472">Membrane</keyword>
<evidence type="ECO:0000313" key="3">
    <source>
        <dbReference type="Proteomes" id="UP001154078"/>
    </source>
</evidence>
<keyword evidence="1" id="KW-0812">Transmembrane</keyword>
<dbReference type="GO" id="GO:0005886">
    <property type="term" value="C:plasma membrane"/>
    <property type="evidence" value="ECO:0007669"/>
    <property type="project" value="UniProtKB-UniRule"/>
</dbReference>
<dbReference type="AlphaFoldDB" id="A0A9P0AU92"/>
<sequence length="248" mass="28909">MVFTDVKSQPNNIYNVPLSKANEAVILNVEPQRVARVTTTKLCIKFLIFLFSIAAFYLLIKAVMMYTSAQYAGYIEVFYENATPENQMPRYIREKLSIHDNVEKISVYDKVSGFTYRFVHDFNVDLTGIIMGNNCLIMPLDRTHIMHPKCFVNSIYRTWMGRFYVNTDIMHQYMKVKIPHPNNDTNLIGQKYIHERCRNTFKLAKNTDLNGGHLYFGVKVFEFAGKGLVQTHIINYEDVLKYSSKRNN</sequence>
<protein>
    <recommendedName>
        <fullName evidence="1">Integral membrane protein 2</fullName>
    </recommendedName>
</protein>
<feature type="transmembrane region" description="Helical" evidence="1">
    <location>
        <begin position="42"/>
        <end position="60"/>
    </location>
</feature>
<dbReference type="PANTHER" id="PTHR10962">
    <property type="entry name" value="INTEGRAL TRANSMEMBRANE PROTEIN 2"/>
    <property type="match status" value="1"/>
</dbReference>
<dbReference type="GO" id="GO:0070062">
    <property type="term" value="C:extracellular exosome"/>
    <property type="evidence" value="ECO:0007669"/>
    <property type="project" value="TreeGrafter"/>
</dbReference>
<name>A0A9P0AU92_BRAAE</name>
<evidence type="ECO:0000313" key="2">
    <source>
        <dbReference type="EMBL" id="CAH0547923.1"/>
    </source>
</evidence>
<dbReference type="OrthoDB" id="9982095at2759"/>
<gene>
    <name evidence="2" type="ORF">MELIAE_LOCUS1810</name>
</gene>
<evidence type="ECO:0000256" key="1">
    <source>
        <dbReference type="RuleBase" id="RU367061"/>
    </source>
</evidence>
<dbReference type="Proteomes" id="UP001154078">
    <property type="component" value="Chromosome 1"/>
</dbReference>
<comment type="similarity">
    <text evidence="1">Belongs to the ITM2 family.</text>
</comment>
<accession>A0A9P0AU92</accession>
<organism evidence="2 3">
    <name type="scientific">Brassicogethes aeneus</name>
    <name type="common">Rape pollen beetle</name>
    <name type="synonym">Meligethes aeneus</name>
    <dbReference type="NCBI Taxonomy" id="1431903"/>
    <lineage>
        <taxon>Eukaryota</taxon>
        <taxon>Metazoa</taxon>
        <taxon>Ecdysozoa</taxon>
        <taxon>Arthropoda</taxon>
        <taxon>Hexapoda</taxon>
        <taxon>Insecta</taxon>
        <taxon>Pterygota</taxon>
        <taxon>Neoptera</taxon>
        <taxon>Endopterygota</taxon>
        <taxon>Coleoptera</taxon>
        <taxon>Polyphaga</taxon>
        <taxon>Cucujiformia</taxon>
        <taxon>Nitidulidae</taxon>
        <taxon>Meligethinae</taxon>
        <taxon>Brassicogethes</taxon>
    </lineage>
</organism>
<reference evidence="2" key="1">
    <citation type="submission" date="2021-12" db="EMBL/GenBank/DDBJ databases">
        <authorList>
            <person name="King R."/>
        </authorList>
    </citation>
    <scope>NUCLEOTIDE SEQUENCE</scope>
</reference>
<keyword evidence="3" id="KW-1185">Reference proteome</keyword>
<comment type="subcellular location">
    <subcellularLocation>
        <location evidence="1">Membrane</location>
        <topology evidence="1">Single-pass type II membrane protein</topology>
    </subcellularLocation>
</comment>
<proteinExistence type="inferred from homology"/>
<dbReference type="GO" id="GO:0001540">
    <property type="term" value="F:amyloid-beta binding"/>
    <property type="evidence" value="ECO:0007669"/>
    <property type="project" value="TreeGrafter"/>
</dbReference>
<keyword evidence="1" id="KW-1003">Cell membrane</keyword>
<keyword evidence="1" id="KW-1133">Transmembrane helix</keyword>
<keyword evidence="1" id="KW-0735">Signal-anchor</keyword>
<dbReference type="GO" id="GO:0005794">
    <property type="term" value="C:Golgi apparatus"/>
    <property type="evidence" value="ECO:0007669"/>
    <property type="project" value="TreeGrafter"/>
</dbReference>